<evidence type="ECO:0000256" key="1">
    <source>
        <dbReference type="ARBA" id="ARBA00004651"/>
    </source>
</evidence>
<dbReference type="PROSITE" id="PS50850">
    <property type="entry name" value="MFS"/>
    <property type="match status" value="1"/>
</dbReference>
<evidence type="ECO:0000313" key="10">
    <source>
        <dbReference type="EMBL" id="UWZ33566.1"/>
    </source>
</evidence>
<dbReference type="InterPro" id="IPR011701">
    <property type="entry name" value="MFS"/>
</dbReference>
<evidence type="ECO:0000313" key="11">
    <source>
        <dbReference type="Proteomes" id="UP001058271"/>
    </source>
</evidence>
<evidence type="ECO:0000256" key="3">
    <source>
        <dbReference type="ARBA" id="ARBA00022475"/>
    </source>
</evidence>
<dbReference type="PANTHER" id="PTHR42718">
    <property type="entry name" value="MAJOR FACILITATOR SUPERFAMILY MULTIDRUG TRANSPORTER MFSC"/>
    <property type="match status" value="1"/>
</dbReference>
<keyword evidence="4 8" id="KW-0812">Transmembrane</keyword>
<feature type="transmembrane region" description="Helical" evidence="8">
    <location>
        <begin position="221"/>
        <end position="242"/>
    </location>
</feature>
<dbReference type="EMBL" id="CP073721">
    <property type="protein sequence ID" value="UWZ33566.1"/>
    <property type="molecule type" value="Genomic_DNA"/>
</dbReference>
<feature type="transmembrane region" description="Helical" evidence="8">
    <location>
        <begin position="46"/>
        <end position="64"/>
    </location>
</feature>
<dbReference type="InterPro" id="IPR036259">
    <property type="entry name" value="MFS_trans_sf"/>
</dbReference>
<feature type="transmembrane region" description="Helical" evidence="8">
    <location>
        <begin position="328"/>
        <end position="348"/>
    </location>
</feature>
<feature type="transmembrane region" description="Helical" evidence="8">
    <location>
        <begin position="196"/>
        <end position="215"/>
    </location>
</feature>
<keyword evidence="2" id="KW-0813">Transport</keyword>
<evidence type="ECO:0000256" key="2">
    <source>
        <dbReference type="ARBA" id="ARBA00022448"/>
    </source>
</evidence>
<dbReference type="CDD" id="cd17321">
    <property type="entry name" value="MFS_MMR_MDR_like"/>
    <property type="match status" value="1"/>
</dbReference>
<evidence type="ECO:0000256" key="4">
    <source>
        <dbReference type="ARBA" id="ARBA00022692"/>
    </source>
</evidence>
<evidence type="ECO:0000256" key="8">
    <source>
        <dbReference type="SAM" id="Phobius"/>
    </source>
</evidence>
<dbReference type="InterPro" id="IPR020846">
    <property type="entry name" value="MFS_dom"/>
</dbReference>
<evidence type="ECO:0000256" key="6">
    <source>
        <dbReference type="ARBA" id="ARBA00023136"/>
    </source>
</evidence>
<accession>A0ABY5YV10</accession>
<feature type="transmembrane region" description="Helical" evidence="8">
    <location>
        <begin position="134"/>
        <end position="154"/>
    </location>
</feature>
<dbReference type="Gene3D" id="1.20.1250.20">
    <property type="entry name" value="MFS general substrate transporter like domains"/>
    <property type="match status" value="1"/>
</dbReference>
<dbReference type="SUPFAM" id="SSF103473">
    <property type="entry name" value="MFS general substrate transporter"/>
    <property type="match status" value="1"/>
</dbReference>
<keyword evidence="3" id="KW-1003">Cell membrane</keyword>
<feature type="compositionally biased region" description="Low complexity" evidence="7">
    <location>
        <begin position="502"/>
        <end position="519"/>
    </location>
</feature>
<feature type="domain" description="Major facilitator superfamily (MFS) profile" evidence="9">
    <location>
        <begin position="10"/>
        <end position="492"/>
    </location>
</feature>
<feature type="transmembrane region" description="Helical" evidence="8">
    <location>
        <begin position="263"/>
        <end position="285"/>
    </location>
</feature>
<reference evidence="10" key="1">
    <citation type="submission" date="2021-04" db="EMBL/GenBank/DDBJ databases">
        <title>Biosynthetic gene clusters of Dactylosporangioum roseum.</title>
        <authorList>
            <person name="Hartkoorn R.C."/>
            <person name="Beaudoing E."/>
            <person name="Hot D."/>
            <person name="Moureu S."/>
        </authorList>
    </citation>
    <scope>NUCLEOTIDE SEQUENCE</scope>
    <source>
        <strain evidence="10">NRRL B-16295</strain>
    </source>
</reference>
<feature type="transmembrane region" description="Helical" evidence="8">
    <location>
        <begin position="297"/>
        <end position="316"/>
    </location>
</feature>
<dbReference type="PANTHER" id="PTHR42718:SF47">
    <property type="entry name" value="METHYL VIOLOGEN RESISTANCE PROTEIN SMVA"/>
    <property type="match status" value="1"/>
</dbReference>
<dbReference type="RefSeq" id="WP_260722820.1">
    <property type="nucleotide sequence ID" value="NZ_BAAABS010000098.1"/>
</dbReference>
<sequence>MKRNTAAWIGLAVLALPTLLVSIDVFVLLLALPTLSADLHASSTEQLWILDVYGFLLSGFMITMGTLGDRIGRRRLLLIGATAFGLASVAAAYSTSPETLIAARAVLGVAGATLAPSTLALISSMFPDPRRRALAIGVWMTCFMGGAIIGPLAGGALLAHFWWGSAFLLGVPAMVLLLVLGPILLPEHRDPDAGRLDLPSVALSLAAILPAVYGLKELARSGWHAPAAVALLAGLAVGAVFVRRQRTLADPLLDLRLFGDRAFGTALGGMFTGTMLTGAMMVFITSHLQLVKGLSPAAAGLWMMPAVVATGLSFQLSPLVARRIRRGYLIGGGLLVSVLGLLLVTQVPTGGGPLPVVAAFVIINLGMGPLVTLATDIIVGSAPVAKAGAAASLNETSGEFGFALGIAALGSLGTAVYRGVVDLPAGLPARAEADARDTVTGATAAAASLPDDAAAAVLSAARDASTTGMHVVAAVSAVLLLALALLTLRMLRHLPPLGPARSAESAAGPADSAESAAGPARSAEFAAGLAPGVRSVVRVGRLQGS</sequence>
<feature type="transmembrane region" description="Helical" evidence="8">
    <location>
        <begin position="468"/>
        <end position="488"/>
    </location>
</feature>
<gene>
    <name evidence="10" type="ORF">Drose_19860</name>
</gene>
<protein>
    <submittedName>
        <fullName evidence="10">MFS transporter</fullName>
    </submittedName>
</protein>
<dbReference type="Gene3D" id="1.20.1720.10">
    <property type="entry name" value="Multidrug resistance protein D"/>
    <property type="match status" value="1"/>
</dbReference>
<dbReference type="PRINTS" id="PR01035">
    <property type="entry name" value="TCRTETA"/>
</dbReference>
<organism evidence="10 11">
    <name type="scientific">Dactylosporangium roseum</name>
    <dbReference type="NCBI Taxonomy" id="47989"/>
    <lineage>
        <taxon>Bacteria</taxon>
        <taxon>Bacillati</taxon>
        <taxon>Actinomycetota</taxon>
        <taxon>Actinomycetes</taxon>
        <taxon>Micromonosporales</taxon>
        <taxon>Micromonosporaceae</taxon>
        <taxon>Dactylosporangium</taxon>
    </lineage>
</organism>
<feature type="region of interest" description="Disordered" evidence="7">
    <location>
        <begin position="499"/>
        <end position="519"/>
    </location>
</feature>
<evidence type="ECO:0000259" key="9">
    <source>
        <dbReference type="PROSITE" id="PS50850"/>
    </source>
</evidence>
<comment type="subcellular location">
    <subcellularLocation>
        <location evidence="1">Cell membrane</location>
        <topology evidence="1">Multi-pass membrane protein</topology>
    </subcellularLocation>
</comment>
<feature type="transmembrane region" description="Helical" evidence="8">
    <location>
        <begin position="354"/>
        <end position="379"/>
    </location>
</feature>
<evidence type="ECO:0000256" key="7">
    <source>
        <dbReference type="SAM" id="MobiDB-lite"/>
    </source>
</evidence>
<keyword evidence="11" id="KW-1185">Reference proteome</keyword>
<proteinExistence type="predicted"/>
<feature type="transmembrane region" description="Helical" evidence="8">
    <location>
        <begin position="160"/>
        <end position="184"/>
    </location>
</feature>
<feature type="transmembrane region" description="Helical" evidence="8">
    <location>
        <begin position="76"/>
        <end position="95"/>
    </location>
</feature>
<keyword evidence="5 8" id="KW-1133">Transmembrane helix</keyword>
<dbReference type="InterPro" id="IPR001958">
    <property type="entry name" value="Tet-R_TetA/multi-R_MdtG-like"/>
</dbReference>
<dbReference type="Pfam" id="PF07690">
    <property type="entry name" value="MFS_1"/>
    <property type="match status" value="1"/>
</dbReference>
<dbReference type="Proteomes" id="UP001058271">
    <property type="component" value="Chromosome"/>
</dbReference>
<feature type="transmembrane region" description="Helical" evidence="8">
    <location>
        <begin position="400"/>
        <end position="420"/>
    </location>
</feature>
<feature type="transmembrane region" description="Helical" evidence="8">
    <location>
        <begin position="101"/>
        <end position="122"/>
    </location>
</feature>
<keyword evidence="6 8" id="KW-0472">Membrane</keyword>
<name>A0ABY5YV10_9ACTN</name>
<evidence type="ECO:0000256" key="5">
    <source>
        <dbReference type="ARBA" id="ARBA00022989"/>
    </source>
</evidence>